<dbReference type="AlphaFoldDB" id="A0A2P6SME0"/>
<feature type="transmembrane region" description="Helical" evidence="1">
    <location>
        <begin position="31"/>
        <end position="48"/>
    </location>
</feature>
<protein>
    <submittedName>
        <fullName evidence="2">Uncharacterized protein</fullName>
    </submittedName>
</protein>
<sequence>MPNLLSNPLFCPTVVAGIWLLMDSRPCLPDLGFMMPLAIALFLVPVVAEEGQFQFVGNEN</sequence>
<organism evidence="2 3">
    <name type="scientific">Rosa chinensis</name>
    <name type="common">China rose</name>
    <dbReference type="NCBI Taxonomy" id="74649"/>
    <lineage>
        <taxon>Eukaryota</taxon>
        <taxon>Viridiplantae</taxon>
        <taxon>Streptophyta</taxon>
        <taxon>Embryophyta</taxon>
        <taxon>Tracheophyta</taxon>
        <taxon>Spermatophyta</taxon>
        <taxon>Magnoliopsida</taxon>
        <taxon>eudicotyledons</taxon>
        <taxon>Gunneridae</taxon>
        <taxon>Pentapetalae</taxon>
        <taxon>rosids</taxon>
        <taxon>fabids</taxon>
        <taxon>Rosales</taxon>
        <taxon>Rosaceae</taxon>
        <taxon>Rosoideae</taxon>
        <taxon>Rosoideae incertae sedis</taxon>
        <taxon>Rosa</taxon>
    </lineage>
</organism>
<keyword evidence="1" id="KW-0472">Membrane</keyword>
<reference evidence="2 3" key="1">
    <citation type="journal article" date="2018" name="Nat. Genet.">
        <title>The Rosa genome provides new insights in the design of modern roses.</title>
        <authorList>
            <person name="Bendahmane M."/>
        </authorList>
    </citation>
    <scope>NUCLEOTIDE SEQUENCE [LARGE SCALE GENOMIC DNA]</scope>
    <source>
        <strain evidence="3">cv. Old Blush</strain>
    </source>
</reference>
<dbReference type="Proteomes" id="UP000238479">
    <property type="component" value="Chromosome 1"/>
</dbReference>
<accession>A0A2P6SME0</accession>
<keyword evidence="3" id="KW-1185">Reference proteome</keyword>
<evidence type="ECO:0000313" key="3">
    <source>
        <dbReference type="Proteomes" id="UP000238479"/>
    </source>
</evidence>
<dbReference type="EMBL" id="PDCK01000039">
    <property type="protein sequence ID" value="PRQ59831.1"/>
    <property type="molecule type" value="Genomic_DNA"/>
</dbReference>
<proteinExistence type="predicted"/>
<keyword evidence="1" id="KW-1133">Transmembrane helix</keyword>
<evidence type="ECO:0000256" key="1">
    <source>
        <dbReference type="SAM" id="Phobius"/>
    </source>
</evidence>
<name>A0A2P6SME0_ROSCH</name>
<keyword evidence="1" id="KW-0812">Transmembrane</keyword>
<gene>
    <name evidence="2" type="ORF">RchiOBHm_Chr1g0374501</name>
</gene>
<dbReference type="Gramene" id="PRQ59831">
    <property type="protein sequence ID" value="PRQ59831"/>
    <property type="gene ID" value="RchiOBHm_Chr1g0374501"/>
</dbReference>
<evidence type="ECO:0000313" key="2">
    <source>
        <dbReference type="EMBL" id="PRQ59831.1"/>
    </source>
</evidence>
<comment type="caution">
    <text evidence="2">The sequence shown here is derived from an EMBL/GenBank/DDBJ whole genome shotgun (WGS) entry which is preliminary data.</text>
</comment>